<dbReference type="InterPro" id="IPR009057">
    <property type="entry name" value="Homeodomain-like_sf"/>
</dbReference>
<keyword evidence="2" id="KW-0547">Nucleotide-binding</keyword>
<organism evidence="11 12">
    <name type="scientific">Candidatus Nitrospira kreftii</name>
    <dbReference type="NCBI Taxonomy" id="2652173"/>
    <lineage>
        <taxon>Bacteria</taxon>
        <taxon>Pseudomonadati</taxon>
        <taxon>Nitrospirota</taxon>
        <taxon>Nitrospiria</taxon>
        <taxon>Nitrospirales</taxon>
        <taxon>Nitrospiraceae</taxon>
        <taxon>Nitrospira</taxon>
    </lineage>
</organism>
<dbReference type="PROSITE" id="PS50045">
    <property type="entry name" value="SIGMA54_INTERACT_4"/>
    <property type="match status" value="1"/>
</dbReference>
<dbReference type="GO" id="GO:0006355">
    <property type="term" value="P:regulation of DNA-templated transcription"/>
    <property type="evidence" value="ECO:0007669"/>
    <property type="project" value="InterPro"/>
</dbReference>
<dbReference type="InterPro" id="IPR025662">
    <property type="entry name" value="Sigma_54_int_dom_ATP-bd_1"/>
</dbReference>
<dbReference type="SUPFAM" id="SSF46689">
    <property type="entry name" value="Homeodomain-like"/>
    <property type="match status" value="1"/>
</dbReference>
<dbReference type="KEGG" id="nkf:Nkreftii_000135"/>
<gene>
    <name evidence="11" type="ORF">Nkreftii_000135</name>
</gene>
<evidence type="ECO:0000256" key="6">
    <source>
        <dbReference type="ARBA" id="ARBA00023125"/>
    </source>
</evidence>
<dbReference type="InterPro" id="IPR003593">
    <property type="entry name" value="AAA+_ATPase"/>
</dbReference>
<proteinExistence type="predicted"/>
<dbReference type="SMART" id="SM00448">
    <property type="entry name" value="REC"/>
    <property type="match status" value="1"/>
</dbReference>
<dbReference type="PANTHER" id="PTHR32071">
    <property type="entry name" value="TRANSCRIPTIONAL REGULATORY PROTEIN"/>
    <property type="match status" value="1"/>
</dbReference>
<dbReference type="PANTHER" id="PTHR32071:SF113">
    <property type="entry name" value="ALGINATE BIOSYNTHESIS TRANSCRIPTIONAL REGULATORY PROTEIN ALGB"/>
    <property type="match status" value="1"/>
</dbReference>
<keyword evidence="7" id="KW-0804">Transcription</keyword>
<evidence type="ECO:0000256" key="3">
    <source>
        <dbReference type="ARBA" id="ARBA00022840"/>
    </source>
</evidence>
<dbReference type="Pfam" id="PF25601">
    <property type="entry name" value="AAA_lid_14"/>
    <property type="match status" value="1"/>
</dbReference>
<protein>
    <submittedName>
        <fullName evidence="11">Regulatory protein AtoC</fullName>
    </submittedName>
</protein>
<dbReference type="SUPFAM" id="SSF52540">
    <property type="entry name" value="P-loop containing nucleoside triphosphate hydrolases"/>
    <property type="match status" value="1"/>
</dbReference>
<evidence type="ECO:0000256" key="7">
    <source>
        <dbReference type="ARBA" id="ARBA00023163"/>
    </source>
</evidence>
<dbReference type="Gene3D" id="3.40.50.300">
    <property type="entry name" value="P-loop containing nucleotide triphosphate hydrolases"/>
    <property type="match status" value="1"/>
</dbReference>
<keyword evidence="5" id="KW-0805">Transcription regulation</keyword>
<evidence type="ECO:0000313" key="12">
    <source>
        <dbReference type="Proteomes" id="UP000593737"/>
    </source>
</evidence>
<keyword evidence="6" id="KW-0238">DNA-binding</keyword>
<dbReference type="PROSITE" id="PS00676">
    <property type="entry name" value="SIGMA54_INTERACT_2"/>
    <property type="match status" value="1"/>
</dbReference>
<evidence type="ECO:0000259" key="9">
    <source>
        <dbReference type="PROSITE" id="PS50045"/>
    </source>
</evidence>
<keyword evidence="4" id="KW-0902">Two-component regulatory system</keyword>
<dbReference type="SMART" id="SM00382">
    <property type="entry name" value="AAA"/>
    <property type="match status" value="1"/>
</dbReference>
<evidence type="ECO:0000256" key="5">
    <source>
        <dbReference type="ARBA" id="ARBA00023015"/>
    </source>
</evidence>
<dbReference type="InterPro" id="IPR011006">
    <property type="entry name" value="CheY-like_superfamily"/>
</dbReference>
<dbReference type="Gene3D" id="1.10.10.60">
    <property type="entry name" value="Homeodomain-like"/>
    <property type="match status" value="1"/>
</dbReference>
<sequence>MTNPAKILIVDDEVNIRNALVTLLERKGYRARGVATAEEGLDLLETTGMDLVITDLRMPGISGMEFLRRLQTKWPGTEVMVMTAYGSIETAVEAMRAGAYDYLTKPIDRERFPIMVEKALERHRLSIENQRLRDRLETRTRFEQMVGESEAMQRIYGLVEMVASSDVTVLLTGESGTGKEPVARAIHHKSLRADGPFITLNCGALPDALFESELFGYEKGAFTGAMTTKAGRFELADGGTLLLDEVGELSLKSQVDFLRVLETKEFRRLGGTKLITVDARIIAATNRNLEEAVKQGAFREDLFYRLNVVPIQLPPLRERGDDIPLLVETLLPELCAQHQRASKEVSREAMRLLRLYAWPGNIRQLRNLLERLVVTVREGMILPQHLPEEIQASQEDVRTMVVTLGNPLEDIEKEVIRRTLVEVTNHREKAAKLLGISLRSLQYKIKEYGIRE</sequence>
<feature type="modified residue" description="4-aspartylphosphate" evidence="8">
    <location>
        <position position="55"/>
    </location>
</feature>
<dbReference type="Pfam" id="PF02954">
    <property type="entry name" value="HTH_8"/>
    <property type="match status" value="1"/>
</dbReference>
<evidence type="ECO:0000256" key="8">
    <source>
        <dbReference type="PROSITE-ProRule" id="PRU00169"/>
    </source>
</evidence>
<accession>A0A7S8FAT2</accession>
<dbReference type="InterPro" id="IPR025943">
    <property type="entry name" value="Sigma_54_int_dom_ATP-bd_2"/>
</dbReference>
<dbReference type="Gene3D" id="3.40.50.2300">
    <property type="match status" value="1"/>
</dbReference>
<feature type="domain" description="Sigma-54 factor interaction" evidence="9">
    <location>
        <begin position="145"/>
        <end position="374"/>
    </location>
</feature>
<dbReference type="SUPFAM" id="SSF52172">
    <property type="entry name" value="CheY-like"/>
    <property type="match status" value="1"/>
</dbReference>
<dbReference type="InterPro" id="IPR002078">
    <property type="entry name" value="Sigma_54_int"/>
</dbReference>
<reference evidence="11 12" key="1">
    <citation type="journal article" date="2020" name="ISME J.">
        <title>Enrichment and physiological characterization of a novel comammox Nitrospira indicates ammonium inhibition of complete nitrification.</title>
        <authorList>
            <person name="Sakoula D."/>
            <person name="Koch H."/>
            <person name="Frank J."/>
            <person name="Jetten M.S.M."/>
            <person name="van Kessel M.A.H.J."/>
            <person name="Lucker S."/>
        </authorList>
    </citation>
    <scope>NUCLEOTIDE SEQUENCE [LARGE SCALE GENOMIC DNA]</scope>
    <source>
        <strain evidence="11">Comreactor17</strain>
    </source>
</reference>
<dbReference type="FunFam" id="3.40.50.2300:FF:000018">
    <property type="entry name" value="DNA-binding transcriptional regulator NtrC"/>
    <property type="match status" value="1"/>
</dbReference>
<dbReference type="InterPro" id="IPR058031">
    <property type="entry name" value="AAA_lid_NorR"/>
</dbReference>
<evidence type="ECO:0000259" key="10">
    <source>
        <dbReference type="PROSITE" id="PS50110"/>
    </source>
</evidence>
<name>A0A7S8FAT2_9BACT</name>
<dbReference type="InterPro" id="IPR002197">
    <property type="entry name" value="HTH_Fis"/>
</dbReference>
<dbReference type="InterPro" id="IPR027417">
    <property type="entry name" value="P-loop_NTPase"/>
</dbReference>
<dbReference type="EMBL" id="CP047423">
    <property type="protein sequence ID" value="QPD02361.1"/>
    <property type="molecule type" value="Genomic_DNA"/>
</dbReference>
<keyword evidence="3" id="KW-0067">ATP-binding</keyword>
<dbReference type="Gene3D" id="1.10.8.60">
    <property type="match status" value="1"/>
</dbReference>
<dbReference type="GO" id="GO:0000160">
    <property type="term" value="P:phosphorelay signal transduction system"/>
    <property type="evidence" value="ECO:0007669"/>
    <property type="project" value="UniProtKB-KW"/>
</dbReference>
<dbReference type="FunFam" id="3.40.50.300:FF:000006">
    <property type="entry name" value="DNA-binding transcriptional regulator NtrC"/>
    <property type="match status" value="1"/>
</dbReference>
<evidence type="ECO:0000313" key="11">
    <source>
        <dbReference type="EMBL" id="QPD02361.1"/>
    </source>
</evidence>
<dbReference type="PRINTS" id="PR01590">
    <property type="entry name" value="HTHFIS"/>
</dbReference>
<feature type="domain" description="Response regulatory" evidence="10">
    <location>
        <begin position="6"/>
        <end position="120"/>
    </location>
</feature>
<dbReference type="CDD" id="cd00009">
    <property type="entry name" value="AAA"/>
    <property type="match status" value="1"/>
</dbReference>
<dbReference type="GO" id="GO:0005524">
    <property type="term" value="F:ATP binding"/>
    <property type="evidence" value="ECO:0007669"/>
    <property type="project" value="UniProtKB-KW"/>
</dbReference>
<dbReference type="Pfam" id="PF00158">
    <property type="entry name" value="Sigma54_activat"/>
    <property type="match status" value="1"/>
</dbReference>
<dbReference type="InterPro" id="IPR001789">
    <property type="entry name" value="Sig_transdc_resp-reg_receiver"/>
</dbReference>
<dbReference type="InterPro" id="IPR025944">
    <property type="entry name" value="Sigma_54_int_dom_CS"/>
</dbReference>
<dbReference type="PROSITE" id="PS00688">
    <property type="entry name" value="SIGMA54_INTERACT_3"/>
    <property type="match status" value="1"/>
</dbReference>
<dbReference type="Proteomes" id="UP000593737">
    <property type="component" value="Chromosome"/>
</dbReference>
<evidence type="ECO:0000256" key="4">
    <source>
        <dbReference type="ARBA" id="ARBA00023012"/>
    </source>
</evidence>
<keyword evidence="1 8" id="KW-0597">Phosphoprotein</keyword>
<dbReference type="PROSITE" id="PS00675">
    <property type="entry name" value="SIGMA54_INTERACT_1"/>
    <property type="match status" value="1"/>
</dbReference>
<dbReference type="Pfam" id="PF00072">
    <property type="entry name" value="Response_reg"/>
    <property type="match status" value="1"/>
</dbReference>
<evidence type="ECO:0000256" key="1">
    <source>
        <dbReference type="ARBA" id="ARBA00022553"/>
    </source>
</evidence>
<dbReference type="GO" id="GO:0043565">
    <property type="term" value="F:sequence-specific DNA binding"/>
    <property type="evidence" value="ECO:0007669"/>
    <property type="project" value="InterPro"/>
</dbReference>
<dbReference type="AlphaFoldDB" id="A0A7S8FAT2"/>
<dbReference type="PROSITE" id="PS50110">
    <property type="entry name" value="RESPONSE_REGULATORY"/>
    <property type="match status" value="1"/>
</dbReference>
<evidence type="ECO:0000256" key="2">
    <source>
        <dbReference type="ARBA" id="ARBA00022741"/>
    </source>
</evidence>